<accession>A0ABP0HW12</accession>
<feature type="signal peptide" evidence="1">
    <location>
        <begin position="1"/>
        <end position="17"/>
    </location>
</feature>
<evidence type="ECO:0000313" key="2">
    <source>
        <dbReference type="EMBL" id="CAK8993095.1"/>
    </source>
</evidence>
<reference evidence="2 3" key="1">
    <citation type="submission" date="2024-02" db="EMBL/GenBank/DDBJ databases">
        <authorList>
            <person name="Chen Y."/>
            <person name="Shah S."/>
            <person name="Dougan E. K."/>
            <person name="Thang M."/>
            <person name="Chan C."/>
        </authorList>
    </citation>
    <scope>NUCLEOTIDE SEQUENCE [LARGE SCALE GENOMIC DNA]</scope>
</reference>
<keyword evidence="1" id="KW-0732">Signal</keyword>
<evidence type="ECO:0000313" key="3">
    <source>
        <dbReference type="Proteomes" id="UP001642464"/>
    </source>
</evidence>
<sequence length="269" mass="28554">MWLAIMKFLALQTLVWGAKIRRGKVPGYLQIKLKAESFVDPLTTVGEFGGAKLFDSGGECISCKSPMMWSLEATPSKKGTVNSNVVPGQNISFPVNENSAYDVMLDIPLSALEAKVDFSLQILSSVAASGTNSPEEQGRQVKSWSVSLLLHSTQQKAFVKTGVTLSGDFSHALMGESDAGLPEGSKELHVPSCLRPDTSNYTVTELSITMKRFAVTVACAAGYKGQGSANICLKAGEAYSLAGCISEACAAPSDVTGYKVNQVDLTELV</sequence>
<feature type="chain" id="PRO_5047162938" evidence="1">
    <location>
        <begin position="18"/>
        <end position="269"/>
    </location>
</feature>
<comment type="caution">
    <text evidence="2">The sequence shown here is derived from an EMBL/GenBank/DDBJ whole genome shotgun (WGS) entry which is preliminary data.</text>
</comment>
<organism evidence="2 3">
    <name type="scientific">Durusdinium trenchii</name>
    <dbReference type="NCBI Taxonomy" id="1381693"/>
    <lineage>
        <taxon>Eukaryota</taxon>
        <taxon>Sar</taxon>
        <taxon>Alveolata</taxon>
        <taxon>Dinophyceae</taxon>
        <taxon>Suessiales</taxon>
        <taxon>Symbiodiniaceae</taxon>
        <taxon>Durusdinium</taxon>
    </lineage>
</organism>
<dbReference type="Proteomes" id="UP001642464">
    <property type="component" value="Unassembled WGS sequence"/>
</dbReference>
<protein>
    <submittedName>
        <fullName evidence="2">Uncharacterized protein</fullName>
    </submittedName>
</protein>
<proteinExistence type="predicted"/>
<evidence type="ECO:0000256" key="1">
    <source>
        <dbReference type="SAM" id="SignalP"/>
    </source>
</evidence>
<dbReference type="EMBL" id="CAXAMM010001703">
    <property type="protein sequence ID" value="CAK8993095.1"/>
    <property type="molecule type" value="Genomic_DNA"/>
</dbReference>
<keyword evidence="3" id="KW-1185">Reference proteome</keyword>
<name>A0ABP0HW12_9DINO</name>
<gene>
    <name evidence="2" type="ORF">SCF082_LOCUS3354</name>
</gene>